<organism evidence="2">
    <name type="scientific">viral metagenome</name>
    <dbReference type="NCBI Taxonomy" id="1070528"/>
    <lineage>
        <taxon>unclassified sequences</taxon>
        <taxon>metagenomes</taxon>
        <taxon>organismal metagenomes</taxon>
    </lineage>
</organism>
<sequence>MNPYLSLTLLLLVGFAVYFLIRDRIFDTPHVSFAAEAFSIPAPASIEIRQAPLYPERTITSSGPNPPNQEAPNGEKVVYGDPAPKDPYYEKEDSSDIPEHLRHPERSFRPAPMNNNTTIAVQSGVASQNLQVNNDNSQQFQQELIQGGGEFMPGIFANDTFNDASFSAF</sequence>
<accession>A0A6C0BH06</accession>
<reference evidence="2" key="1">
    <citation type="journal article" date="2020" name="Nature">
        <title>Giant virus diversity and host interactions through global metagenomics.</title>
        <authorList>
            <person name="Schulz F."/>
            <person name="Roux S."/>
            <person name="Paez-Espino D."/>
            <person name="Jungbluth S."/>
            <person name="Walsh D.A."/>
            <person name="Denef V.J."/>
            <person name="McMahon K.D."/>
            <person name="Konstantinidis K.T."/>
            <person name="Eloe-Fadrosh E.A."/>
            <person name="Kyrpides N.C."/>
            <person name="Woyke T."/>
        </authorList>
    </citation>
    <scope>NUCLEOTIDE SEQUENCE</scope>
    <source>
        <strain evidence="2">GVMAG-M-3300013004-44</strain>
    </source>
</reference>
<name>A0A6C0BH06_9ZZZZ</name>
<feature type="compositionally biased region" description="Basic and acidic residues" evidence="1">
    <location>
        <begin position="83"/>
        <end position="108"/>
    </location>
</feature>
<dbReference type="AlphaFoldDB" id="A0A6C0BH06"/>
<evidence type="ECO:0000313" key="2">
    <source>
        <dbReference type="EMBL" id="QHS91011.1"/>
    </source>
</evidence>
<dbReference type="EMBL" id="MN739154">
    <property type="protein sequence ID" value="QHS91011.1"/>
    <property type="molecule type" value="Genomic_DNA"/>
</dbReference>
<feature type="region of interest" description="Disordered" evidence="1">
    <location>
        <begin position="56"/>
        <end position="113"/>
    </location>
</feature>
<protein>
    <submittedName>
        <fullName evidence="2">Uncharacterized protein</fullName>
    </submittedName>
</protein>
<evidence type="ECO:0000256" key="1">
    <source>
        <dbReference type="SAM" id="MobiDB-lite"/>
    </source>
</evidence>
<proteinExistence type="predicted"/>